<keyword evidence="4" id="KW-0808">Transferase</keyword>
<proteinExistence type="predicted"/>
<keyword evidence="6" id="KW-0472">Membrane</keyword>
<dbReference type="SUPFAM" id="SSF55785">
    <property type="entry name" value="PYP-like sensor domain (PAS domain)"/>
    <property type="match status" value="1"/>
</dbReference>
<evidence type="ECO:0000256" key="3">
    <source>
        <dbReference type="ARBA" id="ARBA00022553"/>
    </source>
</evidence>
<accession>A0A918FH44</accession>
<dbReference type="InterPro" id="IPR036097">
    <property type="entry name" value="HisK_dim/P_sf"/>
</dbReference>
<evidence type="ECO:0000313" key="8">
    <source>
        <dbReference type="EMBL" id="GGR37414.1"/>
    </source>
</evidence>
<organism evidence="8 9">
    <name type="scientific">Deinococcus ruber</name>
    <dbReference type="NCBI Taxonomy" id="1848197"/>
    <lineage>
        <taxon>Bacteria</taxon>
        <taxon>Thermotogati</taxon>
        <taxon>Deinococcota</taxon>
        <taxon>Deinococci</taxon>
        <taxon>Deinococcales</taxon>
        <taxon>Deinococcaceae</taxon>
        <taxon>Deinococcus</taxon>
    </lineage>
</organism>
<dbReference type="GO" id="GO:0000156">
    <property type="term" value="F:phosphorelay response regulator activity"/>
    <property type="evidence" value="ECO:0007669"/>
    <property type="project" value="TreeGrafter"/>
</dbReference>
<dbReference type="InterPro" id="IPR035965">
    <property type="entry name" value="PAS-like_dom_sf"/>
</dbReference>
<dbReference type="InterPro" id="IPR029016">
    <property type="entry name" value="GAF-like_dom_sf"/>
</dbReference>
<dbReference type="GO" id="GO:0030295">
    <property type="term" value="F:protein kinase activator activity"/>
    <property type="evidence" value="ECO:0007669"/>
    <property type="project" value="TreeGrafter"/>
</dbReference>
<dbReference type="GO" id="GO:0016020">
    <property type="term" value="C:membrane"/>
    <property type="evidence" value="ECO:0007669"/>
    <property type="project" value="UniProtKB-SubCell"/>
</dbReference>
<dbReference type="InterPro" id="IPR050351">
    <property type="entry name" value="BphY/WalK/GraS-like"/>
</dbReference>
<gene>
    <name evidence="8" type="ORF">GCM10008957_53540</name>
</gene>
<evidence type="ECO:0000256" key="6">
    <source>
        <dbReference type="ARBA" id="ARBA00023136"/>
    </source>
</evidence>
<evidence type="ECO:0000256" key="5">
    <source>
        <dbReference type="ARBA" id="ARBA00022777"/>
    </source>
</evidence>
<dbReference type="SMART" id="SM00065">
    <property type="entry name" value="GAF"/>
    <property type="match status" value="3"/>
</dbReference>
<dbReference type="Gene3D" id="3.30.450.20">
    <property type="entry name" value="PAS domain"/>
    <property type="match status" value="1"/>
</dbReference>
<dbReference type="PANTHER" id="PTHR42878">
    <property type="entry name" value="TWO-COMPONENT HISTIDINE KINASE"/>
    <property type="match status" value="1"/>
</dbReference>
<dbReference type="Pfam" id="PF02518">
    <property type="entry name" value="HATPase_c"/>
    <property type="match status" value="1"/>
</dbReference>
<dbReference type="InterPro" id="IPR036890">
    <property type="entry name" value="HATPase_C_sf"/>
</dbReference>
<dbReference type="AlphaFoldDB" id="A0A918FH44"/>
<keyword evidence="3" id="KW-0597">Phosphoprotein</keyword>
<keyword evidence="5" id="KW-0418">Kinase</keyword>
<feature type="domain" description="Histidine kinase" evidence="7">
    <location>
        <begin position="678"/>
        <end position="892"/>
    </location>
</feature>
<evidence type="ECO:0000256" key="4">
    <source>
        <dbReference type="ARBA" id="ARBA00022679"/>
    </source>
</evidence>
<dbReference type="InterPro" id="IPR003594">
    <property type="entry name" value="HATPase_dom"/>
</dbReference>
<dbReference type="InterPro" id="IPR003661">
    <property type="entry name" value="HisK_dim/P_dom"/>
</dbReference>
<comment type="caution">
    <text evidence="8">The sequence shown here is derived from an EMBL/GenBank/DDBJ whole genome shotgun (WGS) entry which is preliminary data.</text>
</comment>
<dbReference type="PROSITE" id="PS50109">
    <property type="entry name" value="HIS_KIN"/>
    <property type="match status" value="1"/>
</dbReference>
<dbReference type="Gene3D" id="3.30.565.10">
    <property type="entry name" value="Histidine kinase-like ATPase, C-terminal domain"/>
    <property type="match status" value="1"/>
</dbReference>
<reference evidence="8" key="2">
    <citation type="submission" date="2020-09" db="EMBL/GenBank/DDBJ databases">
        <authorList>
            <person name="Sun Q."/>
            <person name="Ohkuma M."/>
        </authorList>
    </citation>
    <scope>NUCLEOTIDE SEQUENCE</scope>
    <source>
        <strain evidence="8">JCM 31311</strain>
    </source>
</reference>
<dbReference type="FunFam" id="3.30.565.10:FF:000006">
    <property type="entry name" value="Sensor histidine kinase WalK"/>
    <property type="match status" value="1"/>
</dbReference>
<evidence type="ECO:0000256" key="1">
    <source>
        <dbReference type="ARBA" id="ARBA00000085"/>
    </source>
</evidence>
<dbReference type="Proteomes" id="UP000603865">
    <property type="component" value="Unassembled WGS sequence"/>
</dbReference>
<reference evidence="8" key="1">
    <citation type="journal article" date="2014" name="Int. J. Syst. Evol. Microbiol.">
        <title>Complete genome sequence of Corynebacterium casei LMG S-19264T (=DSM 44701T), isolated from a smear-ripened cheese.</title>
        <authorList>
            <consortium name="US DOE Joint Genome Institute (JGI-PGF)"/>
            <person name="Walter F."/>
            <person name="Albersmeier A."/>
            <person name="Kalinowski J."/>
            <person name="Ruckert C."/>
        </authorList>
    </citation>
    <scope>NUCLEOTIDE SEQUENCE</scope>
    <source>
        <strain evidence="8">JCM 31311</strain>
    </source>
</reference>
<dbReference type="EC" id="2.7.13.3" evidence="2"/>
<dbReference type="NCBIfam" id="TIGR00229">
    <property type="entry name" value="sensory_box"/>
    <property type="match status" value="1"/>
</dbReference>
<dbReference type="SMART" id="SM00387">
    <property type="entry name" value="HATPase_c"/>
    <property type="match status" value="1"/>
</dbReference>
<dbReference type="Pfam" id="PF13185">
    <property type="entry name" value="GAF_2"/>
    <property type="match status" value="1"/>
</dbReference>
<dbReference type="Gene3D" id="1.10.287.130">
    <property type="match status" value="1"/>
</dbReference>
<dbReference type="CDD" id="cd00130">
    <property type="entry name" value="PAS"/>
    <property type="match status" value="1"/>
</dbReference>
<name>A0A918FH44_9DEIO</name>
<dbReference type="CDD" id="cd00082">
    <property type="entry name" value="HisKA"/>
    <property type="match status" value="1"/>
</dbReference>
<dbReference type="SUPFAM" id="SSF55781">
    <property type="entry name" value="GAF domain-like"/>
    <property type="match status" value="3"/>
</dbReference>
<dbReference type="EMBL" id="BMQL01000079">
    <property type="protein sequence ID" value="GGR37414.1"/>
    <property type="molecule type" value="Genomic_DNA"/>
</dbReference>
<dbReference type="GO" id="GO:0007234">
    <property type="term" value="P:osmosensory signaling via phosphorelay pathway"/>
    <property type="evidence" value="ECO:0007669"/>
    <property type="project" value="TreeGrafter"/>
</dbReference>
<dbReference type="GO" id="GO:0000155">
    <property type="term" value="F:phosphorelay sensor kinase activity"/>
    <property type="evidence" value="ECO:0007669"/>
    <property type="project" value="InterPro"/>
</dbReference>
<dbReference type="SUPFAM" id="SSF47384">
    <property type="entry name" value="Homodimeric domain of signal transducing histidine kinase"/>
    <property type="match status" value="1"/>
</dbReference>
<keyword evidence="9" id="KW-1185">Reference proteome</keyword>
<dbReference type="PANTHER" id="PTHR42878:SF15">
    <property type="entry name" value="BACTERIOPHYTOCHROME"/>
    <property type="match status" value="1"/>
</dbReference>
<dbReference type="RefSeq" id="WP_189093596.1">
    <property type="nucleotide sequence ID" value="NZ_BMQL01000079.1"/>
</dbReference>
<protein>
    <recommendedName>
        <fullName evidence="2">histidine kinase</fullName>
        <ecNumber evidence="2">2.7.13.3</ecNumber>
    </recommendedName>
</protein>
<evidence type="ECO:0000313" key="9">
    <source>
        <dbReference type="Proteomes" id="UP000603865"/>
    </source>
</evidence>
<dbReference type="SUPFAM" id="SSF55874">
    <property type="entry name" value="ATPase domain of HSP90 chaperone/DNA topoisomerase II/histidine kinase"/>
    <property type="match status" value="1"/>
</dbReference>
<dbReference type="InterPro" id="IPR005467">
    <property type="entry name" value="His_kinase_dom"/>
</dbReference>
<dbReference type="PRINTS" id="PR00344">
    <property type="entry name" value="BCTRLSENSOR"/>
</dbReference>
<evidence type="ECO:0000259" key="7">
    <source>
        <dbReference type="PROSITE" id="PS50109"/>
    </source>
</evidence>
<dbReference type="InterPro" id="IPR004358">
    <property type="entry name" value="Sig_transdc_His_kin-like_C"/>
</dbReference>
<dbReference type="InterPro" id="IPR000014">
    <property type="entry name" value="PAS"/>
</dbReference>
<dbReference type="Gene3D" id="3.30.450.40">
    <property type="match status" value="3"/>
</dbReference>
<comment type="catalytic activity">
    <reaction evidence="1">
        <text>ATP + protein L-histidine = ADP + protein N-phospho-L-histidine.</text>
        <dbReference type="EC" id="2.7.13.3"/>
    </reaction>
</comment>
<dbReference type="Pfam" id="PF00512">
    <property type="entry name" value="HisKA"/>
    <property type="match status" value="1"/>
</dbReference>
<evidence type="ECO:0000256" key="2">
    <source>
        <dbReference type="ARBA" id="ARBA00012438"/>
    </source>
</evidence>
<dbReference type="SMART" id="SM00388">
    <property type="entry name" value="HisKA"/>
    <property type="match status" value="1"/>
</dbReference>
<dbReference type="InterPro" id="IPR003018">
    <property type="entry name" value="GAF"/>
</dbReference>
<sequence length="892" mass="98513">MSEPSDVGTPAARSLSEYLQQITEALAATTDQTDVFKIVLQPALAALNAITGAVLLVDATGKHLVIAATQGYEAHGQTIWQDGPLDGNVPAGDALERHQALFFEHLDALVEAYPMLEERTGAVAPVATAILPMFLGQQPLGTLILDFKEPHTFSTDERRFLQTLAAQTAVALSRAQLLGRLQTSETLFRRLVQISPLAMGAGSLDGQLSLVNDAYLQLIGQTRTAFEAGHIDWQAITPQEFQDAEREAFEIAWDTGTSPRYRKELITPNGERIPVEIALVRQDEQQMVGYAQDLRPLRALERLVDERTAILLNEQAASQAFITFSQQTAQATDLSVLAGQAIAVLRAVLQDVSVAYYELQDGRWRAQCWSEDISPAFLQAIQAGFTTDTPRFATAVASGQLLFVDGWDPAREQLPTDQRYSSIASYPFFLHGQPHSLLSVGRREHQVWEAREQAVVRAVGQALGLALGRTEVARQLQCQKEEVESRNRALEAFSSLTGVLDVRLDRATLIRRTQELVLSLLPPGYAAYFEPENGLWRLKVQTGNAGLPALQAALDAGFPVGATPTLDRAMHTSEPYFIDVYVKDTDIDPEVAGHLNAAACLPLFVRGHFIGIFNLPLFETRVWDATDRAILISAVQSLTLALEGAQSLDELAQRSAELEESNQSLLAANEELEAFTYSASHDLRTPVRHVMGFSELTQKAVAKANYDKADAYLKTIQQAAGRMTSLIDGMLVLSRSGRQELKAQVVDLNGLVMQARRDVGREFPEQPVRWHIDDLPRVQGDPLLLQQVLTNLLSNAVKYASKRELSEVWIWAEERPTEWMVRIRDNGVGFDPNYAQRLFGIFQRLHHERDFQGTGVGLATVRRIVLKHGGRVFAESLGEGGATFSFTLPKRS</sequence>